<feature type="transmembrane region" description="Helical" evidence="9">
    <location>
        <begin position="51"/>
        <end position="74"/>
    </location>
</feature>
<dbReference type="HOGENOM" id="CLU_009579_24_0_1"/>
<dbReference type="Gene3D" id="1.20.1070.10">
    <property type="entry name" value="Rhodopsin 7-helix transmembrane proteins"/>
    <property type="match status" value="1"/>
</dbReference>
<dbReference type="CDD" id="cd14978">
    <property type="entry name" value="7tmA_FMRFamide_R-like"/>
    <property type="match status" value="1"/>
</dbReference>
<dbReference type="OMA" id="HYANWIL"/>
<dbReference type="EnsemblMetazoa" id="CapteT199664">
    <property type="protein sequence ID" value="CapteP199664"/>
    <property type="gene ID" value="CapteG199664"/>
</dbReference>
<evidence type="ECO:0000313" key="12">
    <source>
        <dbReference type="EnsemblMetazoa" id="CapteP199664"/>
    </source>
</evidence>
<feature type="transmembrane region" description="Helical" evidence="9">
    <location>
        <begin position="134"/>
        <end position="152"/>
    </location>
</feature>
<dbReference type="EMBL" id="KB303857">
    <property type="protein sequence ID" value="ELU02691.1"/>
    <property type="molecule type" value="Genomic_DNA"/>
</dbReference>
<dbReference type="InterPro" id="IPR000276">
    <property type="entry name" value="GPCR_Rhodpsn"/>
</dbReference>
<evidence type="ECO:0000259" key="10">
    <source>
        <dbReference type="PROSITE" id="PS50262"/>
    </source>
</evidence>
<feature type="transmembrane region" description="Helical" evidence="9">
    <location>
        <begin position="259"/>
        <end position="280"/>
    </location>
</feature>
<evidence type="ECO:0000256" key="6">
    <source>
        <dbReference type="ARBA" id="ARBA00023170"/>
    </source>
</evidence>
<dbReference type="SMART" id="SM01381">
    <property type="entry name" value="7TM_GPCR_Srsx"/>
    <property type="match status" value="1"/>
</dbReference>
<comment type="subcellular location">
    <subcellularLocation>
        <location evidence="1">Membrane</location>
        <topology evidence="1">Multi-pass membrane protein</topology>
    </subcellularLocation>
</comment>
<protein>
    <recommendedName>
        <fullName evidence="10">G-protein coupled receptors family 1 profile domain-containing protein</fullName>
    </recommendedName>
</protein>
<evidence type="ECO:0000256" key="3">
    <source>
        <dbReference type="ARBA" id="ARBA00022989"/>
    </source>
</evidence>
<dbReference type="PRINTS" id="PR00237">
    <property type="entry name" value="GPCRRHODOPSN"/>
</dbReference>
<evidence type="ECO:0000313" key="13">
    <source>
        <dbReference type="Proteomes" id="UP000014760"/>
    </source>
</evidence>
<sequence>MDNFTQMMSNLSNITDDLTTDPTLDLFTTVAPTPKRGKFIMPITFRVADEIYPYSTYVLFGFGGLGNVLSFIILSRKSQSSSNSSVYLRAMAIADFLTLWAYFMVTYTKYYATHMQTDLYCQIVTWSQSAFQQMSSYLVIMISLERFAAVTFPLSVGRIFTRKVAIISSVAIAIAFAAINAPFFLFCESRFNQAICVLDYEHPLLEKWNKVDSAIAAYIPGIAILVLNVLIIVQVKKAQKLQQQMKSDKKKGGEQSGQITRMLLSISISYWILTVPMAIYFACNEYLFDFTDVYDYSDAYLTQTLCVILLLLNNSINFYLYCLTGKRFREEFLMVFFCRKPPPKALTTVTNTKSVSVSQISVKADDIKMQPAA</sequence>
<reference evidence="13" key="1">
    <citation type="submission" date="2012-12" db="EMBL/GenBank/DDBJ databases">
        <authorList>
            <person name="Hellsten U."/>
            <person name="Grimwood J."/>
            <person name="Chapman J.A."/>
            <person name="Shapiro H."/>
            <person name="Aerts A."/>
            <person name="Otillar R.P."/>
            <person name="Terry A.Y."/>
            <person name="Boore J.L."/>
            <person name="Simakov O."/>
            <person name="Marletaz F."/>
            <person name="Cho S.-J."/>
            <person name="Edsinger-Gonzales E."/>
            <person name="Havlak P."/>
            <person name="Kuo D.-H."/>
            <person name="Larsson T."/>
            <person name="Lv J."/>
            <person name="Arendt D."/>
            <person name="Savage R."/>
            <person name="Osoegawa K."/>
            <person name="de Jong P."/>
            <person name="Lindberg D.R."/>
            <person name="Seaver E.C."/>
            <person name="Weisblat D.A."/>
            <person name="Putnam N.H."/>
            <person name="Grigoriev I.V."/>
            <person name="Rokhsar D.S."/>
        </authorList>
    </citation>
    <scope>NUCLEOTIDE SEQUENCE</scope>
    <source>
        <strain evidence="13">I ESC-2004</strain>
    </source>
</reference>
<feature type="transmembrane region" description="Helical" evidence="9">
    <location>
        <begin position="300"/>
        <end position="322"/>
    </location>
</feature>
<dbReference type="PANTHER" id="PTHR24243">
    <property type="entry name" value="G-PROTEIN COUPLED RECEPTOR"/>
    <property type="match status" value="1"/>
</dbReference>
<keyword evidence="7 8" id="KW-0807">Transducer</keyword>
<feature type="transmembrane region" description="Helical" evidence="9">
    <location>
        <begin position="86"/>
        <end position="105"/>
    </location>
</feature>
<dbReference type="InterPro" id="IPR017452">
    <property type="entry name" value="GPCR_Rhodpsn_7TM"/>
</dbReference>
<dbReference type="Proteomes" id="UP000014760">
    <property type="component" value="Unassembled WGS sequence"/>
</dbReference>
<reference evidence="11 13" key="2">
    <citation type="journal article" date="2013" name="Nature">
        <title>Insights into bilaterian evolution from three spiralian genomes.</title>
        <authorList>
            <person name="Simakov O."/>
            <person name="Marletaz F."/>
            <person name="Cho S.J."/>
            <person name="Edsinger-Gonzales E."/>
            <person name="Havlak P."/>
            <person name="Hellsten U."/>
            <person name="Kuo D.H."/>
            <person name="Larsson T."/>
            <person name="Lv J."/>
            <person name="Arendt D."/>
            <person name="Savage R."/>
            <person name="Osoegawa K."/>
            <person name="de Jong P."/>
            <person name="Grimwood J."/>
            <person name="Chapman J.A."/>
            <person name="Shapiro H."/>
            <person name="Aerts A."/>
            <person name="Otillar R.P."/>
            <person name="Terry A.Y."/>
            <person name="Boore J.L."/>
            <person name="Grigoriev I.V."/>
            <person name="Lindberg D.R."/>
            <person name="Seaver E.C."/>
            <person name="Weisblat D.A."/>
            <person name="Putnam N.H."/>
            <person name="Rokhsar D.S."/>
        </authorList>
    </citation>
    <scope>NUCLEOTIDE SEQUENCE</scope>
    <source>
        <strain evidence="11 13">I ESC-2004</strain>
    </source>
</reference>
<dbReference type="SUPFAM" id="SSF81321">
    <property type="entry name" value="Family A G protein-coupled receptor-like"/>
    <property type="match status" value="1"/>
</dbReference>
<feature type="domain" description="G-protein coupled receptors family 1 profile" evidence="10">
    <location>
        <begin position="66"/>
        <end position="321"/>
    </location>
</feature>
<dbReference type="PROSITE" id="PS50262">
    <property type="entry name" value="G_PROTEIN_RECEP_F1_2"/>
    <property type="match status" value="1"/>
</dbReference>
<dbReference type="EMBL" id="AMQN01001607">
    <property type="status" value="NOT_ANNOTATED_CDS"/>
    <property type="molecule type" value="Genomic_DNA"/>
</dbReference>
<comment type="similarity">
    <text evidence="8">Belongs to the G-protein coupled receptor 1 family.</text>
</comment>
<organism evidence="11">
    <name type="scientific">Capitella teleta</name>
    <name type="common">Polychaete worm</name>
    <dbReference type="NCBI Taxonomy" id="283909"/>
    <lineage>
        <taxon>Eukaryota</taxon>
        <taxon>Metazoa</taxon>
        <taxon>Spiralia</taxon>
        <taxon>Lophotrochozoa</taxon>
        <taxon>Annelida</taxon>
        <taxon>Polychaeta</taxon>
        <taxon>Sedentaria</taxon>
        <taxon>Scolecida</taxon>
        <taxon>Capitellidae</taxon>
        <taxon>Capitella</taxon>
    </lineage>
</organism>
<keyword evidence="3 9" id="KW-1133">Transmembrane helix</keyword>
<evidence type="ECO:0000256" key="2">
    <source>
        <dbReference type="ARBA" id="ARBA00022692"/>
    </source>
</evidence>
<evidence type="ECO:0000256" key="5">
    <source>
        <dbReference type="ARBA" id="ARBA00023136"/>
    </source>
</evidence>
<dbReference type="GO" id="GO:0004930">
    <property type="term" value="F:G protein-coupled receptor activity"/>
    <property type="evidence" value="ECO:0007669"/>
    <property type="project" value="UniProtKB-KW"/>
</dbReference>
<dbReference type="PANTHER" id="PTHR24243:SF230">
    <property type="entry name" value="G-PROTEIN COUPLED RECEPTORS FAMILY 1 PROFILE DOMAIN-CONTAINING PROTEIN"/>
    <property type="match status" value="1"/>
</dbReference>
<keyword evidence="5 9" id="KW-0472">Membrane</keyword>
<dbReference type="OrthoDB" id="9990906at2759"/>
<dbReference type="PROSITE" id="PS00237">
    <property type="entry name" value="G_PROTEIN_RECEP_F1_1"/>
    <property type="match status" value="1"/>
</dbReference>
<dbReference type="GO" id="GO:0005886">
    <property type="term" value="C:plasma membrane"/>
    <property type="evidence" value="ECO:0007669"/>
    <property type="project" value="TreeGrafter"/>
</dbReference>
<dbReference type="Pfam" id="PF00001">
    <property type="entry name" value="7tm_1"/>
    <property type="match status" value="1"/>
</dbReference>
<keyword evidence="2 8" id="KW-0812">Transmembrane</keyword>
<dbReference type="AlphaFoldDB" id="R7U974"/>
<evidence type="ECO:0000313" key="11">
    <source>
        <dbReference type="EMBL" id="ELU02691.1"/>
    </source>
</evidence>
<reference evidence="12" key="3">
    <citation type="submission" date="2015-06" db="UniProtKB">
        <authorList>
            <consortium name="EnsemblMetazoa"/>
        </authorList>
    </citation>
    <scope>IDENTIFICATION</scope>
</reference>
<keyword evidence="4 8" id="KW-0297">G-protein coupled receptor</keyword>
<feature type="transmembrane region" description="Helical" evidence="9">
    <location>
        <begin position="164"/>
        <end position="185"/>
    </location>
</feature>
<proteinExistence type="inferred from homology"/>
<evidence type="ECO:0000256" key="4">
    <source>
        <dbReference type="ARBA" id="ARBA00023040"/>
    </source>
</evidence>
<keyword evidence="6 8" id="KW-0675">Receptor</keyword>
<evidence type="ECO:0000256" key="1">
    <source>
        <dbReference type="ARBA" id="ARBA00004141"/>
    </source>
</evidence>
<dbReference type="STRING" id="283909.R7U974"/>
<evidence type="ECO:0000256" key="8">
    <source>
        <dbReference type="RuleBase" id="RU000688"/>
    </source>
</evidence>
<keyword evidence="13" id="KW-1185">Reference proteome</keyword>
<name>R7U974_CAPTE</name>
<feature type="transmembrane region" description="Helical" evidence="9">
    <location>
        <begin position="215"/>
        <end position="235"/>
    </location>
</feature>
<evidence type="ECO:0000256" key="7">
    <source>
        <dbReference type="ARBA" id="ARBA00023224"/>
    </source>
</evidence>
<accession>R7U974</accession>
<evidence type="ECO:0000256" key="9">
    <source>
        <dbReference type="SAM" id="Phobius"/>
    </source>
</evidence>
<gene>
    <name evidence="11" type="ORF">CAPTEDRAFT_199664</name>
</gene>